<dbReference type="SUPFAM" id="SSF52540">
    <property type="entry name" value="P-loop containing nucleoside triphosphate hydrolases"/>
    <property type="match status" value="1"/>
</dbReference>
<dbReference type="PANTHER" id="PTHR46434:SF1">
    <property type="entry name" value="GENETIC INTERACTOR OF PROHIBITINS 3, MITOCHONDRIAL"/>
    <property type="match status" value="1"/>
</dbReference>
<accession>A0A9D1DTM8</accession>
<gene>
    <name evidence="3" type="primary">yqeH</name>
    <name evidence="3" type="ORF">IAB38_01875</name>
</gene>
<protein>
    <submittedName>
        <fullName evidence="3">Ribosome biogenesis GTPase YqeH</fullName>
    </submittedName>
</protein>
<dbReference type="Proteomes" id="UP000824232">
    <property type="component" value="Unassembled WGS sequence"/>
</dbReference>
<reference evidence="3" key="1">
    <citation type="submission" date="2020-10" db="EMBL/GenBank/DDBJ databases">
        <authorList>
            <person name="Gilroy R."/>
        </authorList>
    </citation>
    <scope>NUCLEOTIDE SEQUENCE</scope>
    <source>
        <strain evidence="3">CHK184-20233</strain>
    </source>
</reference>
<feature type="domain" description="Putative zinc ribbon" evidence="2">
    <location>
        <begin position="6"/>
        <end position="62"/>
    </location>
</feature>
<dbReference type="AlphaFoldDB" id="A0A9D1DTM8"/>
<evidence type="ECO:0000313" key="4">
    <source>
        <dbReference type="Proteomes" id="UP000824232"/>
    </source>
</evidence>
<proteinExistence type="predicted"/>
<dbReference type="InterPro" id="IPR027417">
    <property type="entry name" value="P-loop_NTPase"/>
</dbReference>
<reference evidence="3" key="2">
    <citation type="journal article" date="2021" name="PeerJ">
        <title>Extensive microbial diversity within the chicken gut microbiome revealed by metagenomics and culture.</title>
        <authorList>
            <person name="Gilroy R."/>
            <person name="Ravi A."/>
            <person name="Getino M."/>
            <person name="Pursley I."/>
            <person name="Horton D.L."/>
            <person name="Alikhan N.F."/>
            <person name="Baker D."/>
            <person name="Gharbi K."/>
            <person name="Hall N."/>
            <person name="Watson M."/>
            <person name="Adriaenssens E.M."/>
            <person name="Foster-Nyarko E."/>
            <person name="Jarju S."/>
            <person name="Secka A."/>
            <person name="Antonio M."/>
            <person name="Oren A."/>
            <person name="Chaudhuri R.R."/>
            <person name="La Ragione R."/>
            <person name="Hildebrand F."/>
            <person name="Pallen M.J."/>
        </authorList>
    </citation>
    <scope>NUCLEOTIDE SEQUENCE</scope>
    <source>
        <strain evidence="3">CHK184-20233</strain>
    </source>
</reference>
<evidence type="ECO:0000259" key="1">
    <source>
        <dbReference type="Pfam" id="PF01926"/>
    </source>
</evidence>
<comment type="caution">
    <text evidence="3">The sequence shown here is derived from an EMBL/GenBank/DDBJ whole genome shotgun (WGS) entry which is preliminary data.</text>
</comment>
<evidence type="ECO:0000259" key="2">
    <source>
        <dbReference type="Pfam" id="PF12674"/>
    </source>
</evidence>
<dbReference type="Pfam" id="PF01926">
    <property type="entry name" value="MMR_HSR1"/>
    <property type="match status" value="1"/>
</dbReference>
<dbReference type="InterPro" id="IPR050896">
    <property type="entry name" value="Mito_lipid_metab_GTPase"/>
</dbReference>
<dbReference type="Pfam" id="PF12674">
    <property type="entry name" value="Zn_ribbon_2"/>
    <property type="match status" value="1"/>
</dbReference>
<dbReference type="Gene3D" id="3.40.50.300">
    <property type="entry name" value="P-loop containing nucleotide triphosphate hydrolases"/>
    <property type="match status" value="1"/>
</dbReference>
<dbReference type="GO" id="GO:0005525">
    <property type="term" value="F:GTP binding"/>
    <property type="evidence" value="ECO:0007669"/>
    <property type="project" value="InterPro"/>
</dbReference>
<dbReference type="InterPro" id="IPR006073">
    <property type="entry name" value="GTP-bd"/>
</dbReference>
<dbReference type="EMBL" id="DVHC01000022">
    <property type="protein sequence ID" value="HIR58775.1"/>
    <property type="molecule type" value="Genomic_DNA"/>
</dbReference>
<name>A0A9D1DTM8_9FIRM</name>
<dbReference type="CDD" id="cd01855">
    <property type="entry name" value="YqeH"/>
    <property type="match status" value="1"/>
</dbReference>
<evidence type="ECO:0000313" key="3">
    <source>
        <dbReference type="EMBL" id="HIR58775.1"/>
    </source>
</evidence>
<sequence length="333" mass="38588">MNSEKYCLGCGVKLQDENILGEGYTTSLDKDYCQRCFRIKNYGEYQIVTKSNDEYIEILKSVGETKDLVLYIADLLNIEEDINKIREIIPNKMILVLNKRDVLPKSVNDDKLIDYFKDNDIFDKVVVISSEKNYNIDYLLKQIKLYQTTNNVYVVGHTNAGKSTLINKLLRNYSTSDRELTISPLPSTTLNTVEIEINEYLTLIDTPGLVDSSSIVNYISDEEFKKISPRKEIKPKTFQLRKGQSVIVDNFFRIDYVEGERNSFTFYMSNDLKIRRISSKHEDLKDLQKRTYEMGYDEDICVNGLGFIKMVNKGTVDIYLDSKVSTYKRSNLI</sequence>
<dbReference type="PANTHER" id="PTHR46434">
    <property type="entry name" value="GENETIC INTERACTOR OF PROHIBITINS 3, MITOCHONDRIAL"/>
    <property type="match status" value="1"/>
</dbReference>
<feature type="domain" description="G" evidence="1">
    <location>
        <begin position="152"/>
        <end position="222"/>
    </location>
</feature>
<dbReference type="InterPro" id="IPR025868">
    <property type="entry name" value="Zn_ribbon_dom_put"/>
</dbReference>
<organism evidence="3 4">
    <name type="scientific">Candidatus Onthousia excrementipullorum</name>
    <dbReference type="NCBI Taxonomy" id="2840884"/>
    <lineage>
        <taxon>Bacteria</taxon>
        <taxon>Bacillati</taxon>
        <taxon>Bacillota</taxon>
        <taxon>Bacilli</taxon>
        <taxon>Candidatus Onthousia</taxon>
    </lineage>
</organism>